<evidence type="ECO:0000256" key="2">
    <source>
        <dbReference type="SAM" id="Phobius"/>
    </source>
</evidence>
<dbReference type="AlphaFoldDB" id="A0AAV9PKV6"/>
<keyword evidence="4" id="KW-1185">Reference proteome</keyword>
<feature type="compositionally biased region" description="Basic and acidic residues" evidence="1">
    <location>
        <begin position="45"/>
        <end position="59"/>
    </location>
</feature>
<feature type="region of interest" description="Disordered" evidence="1">
    <location>
        <begin position="153"/>
        <end position="191"/>
    </location>
</feature>
<sequence>MGIWIPVTDPFAIAGFAMVCLLVIILILLLTVVQRRSAQEVWDSVEGRQRSNALDERTGGHHATGEQQVSSDDLTIENHQAAAAATTAANEHATHDNQVAEDNYASEVTTDTDRLIPPSRPESSHSNGSTAPSNHKNKRPAVRISRFVEVFGHHSPKQPDNDQTPKRIDFQAVPQGRMSLNEHRNKEMWLD</sequence>
<comment type="caution">
    <text evidence="3">The sequence shown here is derived from an EMBL/GenBank/DDBJ whole genome shotgun (WGS) entry which is preliminary data.</text>
</comment>
<accession>A0AAV9PKV6</accession>
<keyword evidence="2" id="KW-0812">Transmembrane</keyword>
<feature type="compositionally biased region" description="Basic and acidic residues" evidence="1">
    <location>
        <begin position="157"/>
        <end position="169"/>
    </location>
</feature>
<name>A0AAV9PKV6_9PEZI</name>
<dbReference type="EMBL" id="JAVRRT010000002">
    <property type="protein sequence ID" value="KAK5174375.1"/>
    <property type="molecule type" value="Genomic_DNA"/>
</dbReference>
<evidence type="ECO:0000313" key="3">
    <source>
        <dbReference type="EMBL" id="KAK5174375.1"/>
    </source>
</evidence>
<proteinExistence type="predicted"/>
<evidence type="ECO:0000313" key="4">
    <source>
        <dbReference type="Proteomes" id="UP001337655"/>
    </source>
</evidence>
<keyword evidence="2" id="KW-1133">Transmembrane helix</keyword>
<keyword evidence="2" id="KW-0472">Membrane</keyword>
<organism evidence="3 4">
    <name type="scientific">Saxophila tyrrhenica</name>
    <dbReference type="NCBI Taxonomy" id="1690608"/>
    <lineage>
        <taxon>Eukaryota</taxon>
        <taxon>Fungi</taxon>
        <taxon>Dikarya</taxon>
        <taxon>Ascomycota</taxon>
        <taxon>Pezizomycotina</taxon>
        <taxon>Dothideomycetes</taxon>
        <taxon>Dothideomycetidae</taxon>
        <taxon>Mycosphaerellales</taxon>
        <taxon>Extremaceae</taxon>
        <taxon>Saxophila</taxon>
    </lineage>
</organism>
<protein>
    <submittedName>
        <fullName evidence="3">Uncharacterized protein</fullName>
    </submittedName>
</protein>
<gene>
    <name evidence="3" type="ORF">LTR77_001455</name>
</gene>
<dbReference type="RefSeq" id="XP_064663044.1">
    <property type="nucleotide sequence ID" value="XM_064798717.1"/>
</dbReference>
<dbReference type="GeneID" id="89922803"/>
<evidence type="ECO:0000256" key="1">
    <source>
        <dbReference type="SAM" id="MobiDB-lite"/>
    </source>
</evidence>
<dbReference type="Proteomes" id="UP001337655">
    <property type="component" value="Unassembled WGS sequence"/>
</dbReference>
<feature type="compositionally biased region" description="Basic and acidic residues" evidence="1">
    <location>
        <begin position="180"/>
        <end position="191"/>
    </location>
</feature>
<reference evidence="3 4" key="1">
    <citation type="submission" date="2023-08" db="EMBL/GenBank/DDBJ databases">
        <title>Black Yeasts Isolated from many extreme environments.</title>
        <authorList>
            <person name="Coleine C."/>
            <person name="Stajich J.E."/>
            <person name="Selbmann L."/>
        </authorList>
    </citation>
    <scope>NUCLEOTIDE SEQUENCE [LARGE SCALE GENOMIC DNA]</scope>
    <source>
        <strain evidence="3 4">CCFEE 5935</strain>
    </source>
</reference>
<feature type="region of interest" description="Disordered" evidence="1">
    <location>
        <begin position="41"/>
        <end position="140"/>
    </location>
</feature>
<feature type="compositionally biased region" description="Polar residues" evidence="1">
    <location>
        <begin position="124"/>
        <end position="134"/>
    </location>
</feature>
<feature type="transmembrane region" description="Helical" evidence="2">
    <location>
        <begin position="12"/>
        <end position="33"/>
    </location>
</feature>